<dbReference type="Proteomes" id="UP000814033">
    <property type="component" value="Unassembled WGS sequence"/>
</dbReference>
<protein>
    <submittedName>
        <fullName evidence="1">Uncharacterized protein</fullName>
    </submittedName>
</protein>
<keyword evidence="2" id="KW-1185">Reference proteome</keyword>
<evidence type="ECO:0000313" key="2">
    <source>
        <dbReference type="Proteomes" id="UP000814033"/>
    </source>
</evidence>
<reference evidence="1" key="2">
    <citation type="journal article" date="2022" name="New Phytol.">
        <title>Evolutionary transition to the ectomycorrhizal habit in the genomes of a hyperdiverse lineage of mushroom-forming fungi.</title>
        <authorList>
            <person name="Looney B."/>
            <person name="Miyauchi S."/>
            <person name="Morin E."/>
            <person name="Drula E."/>
            <person name="Courty P.E."/>
            <person name="Kohler A."/>
            <person name="Kuo A."/>
            <person name="LaButti K."/>
            <person name="Pangilinan J."/>
            <person name="Lipzen A."/>
            <person name="Riley R."/>
            <person name="Andreopoulos W."/>
            <person name="He G."/>
            <person name="Johnson J."/>
            <person name="Nolan M."/>
            <person name="Tritt A."/>
            <person name="Barry K.W."/>
            <person name="Grigoriev I.V."/>
            <person name="Nagy L.G."/>
            <person name="Hibbett D."/>
            <person name="Henrissat B."/>
            <person name="Matheny P.B."/>
            <person name="Labbe J."/>
            <person name="Martin F.M."/>
        </authorList>
    </citation>
    <scope>NUCLEOTIDE SEQUENCE</scope>
    <source>
        <strain evidence="1">FP105234-sp</strain>
    </source>
</reference>
<sequence>MSDRGRSSSPPSRDVDVDMDNATPDKADARVVVVTNLSRNVVEAHLQTVFSFYGEIVKIDLPVYAKSGQNRGKAALEYVEPAAAQKAASHMNGGQLDGAVVKVELSDLPVRTRSRSPAARGPRRALRGLLAEAATTDTMTPTAASRRLAGFLPSETHTVHARVLARGRPSEGQEVWVWALGGGLLAMSPLSHEVAVPLALTYALPFSFLFFLFAVQQEPQSVEVA</sequence>
<comment type="caution">
    <text evidence="1">The sequence shown here is derived from an EMBL/GenBank/DDBJ whole genome shotgun (WGS) entry which is preliminary data.</text>
</comment>
<accession>A0ACB8S8V0</accession>
<reference evidence="1" key="1">
    <citation type="submission" date="2021-02" db="EMBL/GenBank/DDBJ databases">
        <authorList>
            <consortium name="DOE Joint Genome Institute"/>
            <person name="Ahrendt S."/>
            <person name="Looney B.P."/>
            <person name="Miyauchi S."/>
            <person name="Morin E."/>
            <person name="Drula E."/>
            <person name="Courty P.E."/>
            <person name="Chicoki N."/>
            <person name="Fauchery L."/>
            <person name="Kohler A."/>
            <person name="Kuo A."/>
            <person name="Labutti K."/>
            <person name="Pangilinan J."/>
            <person name="Lipzen A."/>
            <person name="Riley R."/>
            <person name="Andreopoulos W."/>
            <person name="He G."/>
            <person name="Johnson J."/>
            <person name="Barry K.W."/>
            <person name="Grigoriev I.V."/>
            <person name="Nagy L."/>
            <person name="Hibbett D."/>
            <person name="Henrissat B."/>
            <person name="Matheny P.B."/>
            <person name="Labbe J."/>
            <person name="Martin F."/>
        </authorList>
    </citation>
    <scope>NUCLEOTIDE SEQUENCE</scope>
    <source>
        <strain evidence="1">FP105234-sp</strain>
    </source>
</reference>
<gene>
    <name evidence="1" type="ORF">FA95DRAFT_1601387</name>
</gene>
<dbReference type="EMBL" id="MU275842">
    <property type="protein sequence ID" value="KAI0053034.1"/>
    <property type="molecule type" value="Genomic_DNA"/>
</dbReference>
<name>A0ACB8S8V0_9AGAM</name>
<organism evidence="1 2">
    <name type="scientific">Auriscalpium vulgare</name>
    <dbReference type="NCBI Taxonomy" id="40419"/>
    <lineage>
        <taxon>Eukaryota</taxon>
        <taxon>Fungi</taxon>
        <taxon>Dikarya</taxon>
        <taxon>Basidiomycota</taxon>
        <taxon>Agaricomycotina</taxon>
        <taxon>Agaricomycetes</taxon>
        <taxon>Russulales</taxon>
        <taxon>Auriscalpiaceae</taxon>
        <taxon>Auriscalpium</taxon>
    </lineage>
</organism>
<proteinExistence type="predicted"/>
<evidence type="ECO:0000313" key="1">
    <source>
        <dbReference type="EMBL" id="KAI0053034.1"/>
    </source>
</evidence>